<dbReference type="GO" id="GO:0005524">
    <property type="term" value="F:ATP binding"/>
    <property type="evidence" value="ECO:0007669"/>
    <property type="project" value="UniProtKB-KW"/>
</dbReference>
<dbReference type="PROSITE" id="PS50011">
    <property type="entry name" value="PROTEIN_KINASE_DOM"/>
    <property type="match status" value="1"/>
</dbReference>
<keyword evidence="8" id="KW-1185">Reference proteome</keyword>
<comment type="caution">
    <text evidence="7">The sequence shown here is derived from an EMBL/GenBank/DDBJ whole genome shotgun (WGS) entry which is preliminary data.</text>
</comment>
<reference evidence="7" key="1">
    <citation type="journal article" date="2023" name="G3 (Bethesda)">
        <title>A reference genome for the long-term kleptoplast-retaining sea slug Elysia crispata morphotype clarki.</title>
        <authorList>
            <person name="Eastman K.E."/>
            <person name="Pendleton A.L."/>
            <person name="Shaikh M.A."/>
            <person name="Suttiyut T."/>
            <person name="Ogas R."/>
            <person name="Tomko P."/>
            <person name="Gavelis G."/>
            <person name="Widhalm J.R."/>
            <person name="Wisecaver J.H."/>
        </authorList>
    </citation>
    <scope>NUCLEOTIDE SEQUENCE</scope>
    <source>
        <strain evidence="7">ECLA1</strain>
    </source>
</reference>
<dbReference type="EMBL" id="JAWDGP010002642">
    <property type="protein sequence ID" value="KAK3781258.1"/>
    <property type="molecule type" value="Genomic_DNA"/>
</dbReference>
<dbReference type="PANTHER" id="PTHR24345:SF0">
    <property type="entry name" value="CELL CYCLE SERINE_THREONINE-PROTEIN KINASE CDC5_MSD2"/>
    <property type="match status" value="1"/>
</dbReference>
<evidence type="ECO:0000313" key="7">
    <source>
        <dbReference type="EMBL" id="KAK3781258.1"/>
    </source>
</evidence>
<keyword evidence="4" id="KW-0418">Kinase</keyword>
<dbReference type="SUPFAM" id="SSF56112">
    <property type="entry name" value="Protein kinase-like (PK-like)"/>
    <property type="match status" value="1"/>
</dbReference>
<dbReference type="CDD" id="cd00180">
    <property type="entry name" value="PKc"/>
    <property type="match status" value="1"/>
</dbReference>
<feature type="domain" description="Protein kinase" evidence="6">
    <location>
        <begin position="26"/>
        <end position="279"/>
    </location>
</feature>
<proteinExistence type="predicted"/>
<keyword evidence="2" id="KW-0808">Transferase</keyword>
<evidence type="ECO:0000256" key="3">
    <source>
        <dbReference type="ARBA" id="ARBA00022741"/>
    </source>
</evidence>
<organism evidence="7 8">
    <name type="scientific">Elysia crispata</name>
    <name type="common">lettuce slug</name>
    <dbReference type="NCBI Taxonomy" id="231223"/>
    <lineage>
        <taxon>Eukaryota</taxon>
        <taxon>Metazoa</taxon>
        <taxon>Spiralia</taxon>
        <taxon>Lophotrochozoa</taxon>
        <taxon>Mollusca</taxon>
        <taxon>Gastropoda</taxon>
        <taxon>Heterobranchia</taxon>
        <taxon>Euthyneura</taxon>
        <taxon>Panpulmonata</taxon>
        <taxon>Sacoglossa</taxon>
        <taxon>Placobranchoidea</taxon>
        <taxon>Plakobranchidae</taxon>
        <taxon>Elysia</taxon>
    </lineage>
</organism>
<evidence type="ECO:0000256" key="5">
    <source>
        <dbReference type="ARBA" id="ARBA00022840"/>
    </source>
</evidence>
<dbReference type="PANTHER" id="PTHR24345">
    <property type="entry name" value="SERINE/THREONINE-PROTEIN KINASE PLK"/>
    <property type="match status" value="1"/>
</dbReference>
<evidence type="ECO:0000259" key="6">
    <source>
        <dbReference type="PROSITE" id="PS50011"/>
    </source>
</evidence>
<dbReference type="Proteomes" id="UP001283361">
    <property type="component" value="Unassembled WGS sequence"/>
</dbReference>
<dbReference type="InterPro" id="IPR000719">
    <property type="entry name" value="Prot_kinase_dom"/>
</dbReference>
<evidence type="ECO:0000256" key="1">
    <source>
        <dbReference type="ARBA" id="ARBA00022527"/>
    </source>
</evidence>
<dbReference type="Gene3D" id="1.10.510.10">
    <property type="entry name" value="Transferase(Phosphotransferase) domain 1"/>
    <property type="match status" value="1"/>
</dbReference>
<keyword evidence="1" id="KW-0723">Serine/threonine-protein kinase</keyword>
<gene>
    <name evidence="7" type="ORF">RRG08_065989</name>
</gene>
<protein>
    <recommendedName>
        <fullName evidence="6">Protein kinase domain-containing protein</fullName>
    </recommendedName>
</protein>
<name>A0AAE1DTP0_9GAST</name>
<sequence>MAARKPLSHFIDIDLVHRTVEDKFQLQDAKVLGEGMCGAVFLVKNPVGKTDFAALKVFTGKRESDSSSSSNSDHSQERAEKLFRTEVNVMRQCQHPNLMPMLHSVRMADSLCILMPYMSGGSLNRVMRRLTLQQARRYFFQIADAVNYLHQKKIVHGDIKPSNILISSEDQAVLSDFGLSKCVPNYRVEVFVDHGTRGFMAPETLADERVNPFKVDMYALGVTLWAMTIKKKPGPSVDYLHHVNRASLTPSLKHLLESLLQKKPSLRASASQVVEGSLP</sequence>
<keyword evidence="3" id="KW-0547">Nucleotide-binding</keyword>
<evidence type="ECO:0000256" key="4">
    <source>
        <dbReference type="ARBA" id="ARBA00022777"/>
    </source>
</evidence>
<dbReference type="AlphaFoldDB" id="A0AAE1DTP0"/>
<dbReference type="GO" id="GO:0005634">
    <property type="term" value="C:nucleus"/>
    <property type="evidence" value="ECO:0007669"/>
    <property type="project" value="TreeGrafter"/>
</dbReference>
<dbReference type="GO" id="GO:0004674">
    <property type="term" value="F:protein serine/threonine kinase activity"/>
    <property type="evidence" value="ECO:0007669"/>
    <property type="project" value="UniProtKB-KW"/>
</dbReference>
<dbReference type="Pfam" id="PF00069">
    <property type="entry name" value="Pkinase"/>
    <property type="match status" value="1"/>
</dbReference>
<dbReference type="InterPro" id="IPR008271">
    <property type="entry name" value="Ser/Thr_kinase_AS"/>
</dbReference>
<keyword evidence="5" id="KW-0067">ATP-binding</keyword>
<evidence type="ECO:0000256" key="2">
    <source>
        <dbReference type="ARBA" id="ARBA00022679"/>
    </source>
</evidence>
<dbReference type="InterPro" id="IPR011009">
    <property type="entry name" value="Kinase-like_dom_sf"/>
</dbReference>
<dbReference type="SMART" id="SM00220">
    <property type="entry name" value="S_TKc"/>
    <property type="match status" value="1"/>
</dbReference>
<dbReference type="PROSITE" id="PS00108">
    <property type="entry name" value="PROTEIN_KINASE_ST"/>
    <property type="match status" value="1"/>
</dbReference>
<accession>A0AAE1DTP0</accession>
<evidence type="ECO:0000313" key="8">
    <source>
        <dbReference type="Proteomes" id="UP001283361"/>
    </source>
</evidence>